<name>A0A1J7BJI7_9ACTN</name>
<dbReference type="InterPro" id="IPR058807">
    <property type="entry name" value="ScoMcrA_N"/>
</dbReference>
<feature type="domain" description="ScoMcrA-like N-terminal head" evidence="2">
    <location>
        <begin position="6"/>
        <end position="89"/>
    </location>
</feature>
<reference evidence="3 4" key="1">
    <citation type="submission" date="2016-10" db="EMBL/GenBank/DDBJ databases">
        <title>Genome sequence of Streptomyces gilvigriseus MUSC 26.</title>
        <authorList>
            <person name="Lee L.-H."/>
            <person name="Ser H.-L."/>
        </authorList>
    </citation>
    <scope>NUCLEOTIDE SEQUENCE [LARGE SCALE GENOMIC DNA]</scope>
    <source>
        <strain evidence="3 4">MUSC 26</strain>
    </source>
</reference>
<dbReference type="RefSeq" id="WP_071655285.1">
    <property type="nucleotide sequence ID" value="NZ_MLCF01000013.1"/>
</dbReference>
<feature type="domain" description="ScoMcrA-like DNA sulfur-binding" evidence="1">
    <location>
        <begin position="97"/>
        <end position="157"/>
    </location>
</feature>
<comment type="caution">
    <text evidence="3">The sequence shown here is derived from an EMBL/GenBank/DDBJ whole genome shotgun (WGS) entry which is preliminary data.</text>
</comment>
<dbReference type="Proteomes" id="UP000243342">
    <property type="component" value="Unassembled WGS sequence"/>
</dbReference>
<evidence type="ECO:0000259" key="1">
    <source>
        <dbReference type="Pfam" id="PF26340"/>
    </source>
</evidence>
<keyword evidence="4" id="KW-1185">Reference proteome</keyword>
<accession>A0A1J7BJI7</accession>
<sequence>MQLGGITQDAVLQTLAEHDRMGREAFLAAYGFRPAVKYTVVHQGREYDSKAIAGVAHKYVTGRALRPSQFSGGLGHAVAWLERVGFTVVPAHRAFPVRVGALRSGRSTSGVAKHRPLLLLWAFGQAVAGGSRLRPWSCTRDALAPLLEQFGEVEDGVDGPVIRFGRCRVMGCGR</sequence>
<proteinExistence type="predicted"/>
<dbReference type="EMBL" id="MLCF01000013">
    <property type="protein sequence ID" value="OIV38749.1"/>
    <property type="molecule type" value="Genomic_DNA"/>
</dbReference>
<dbReference type="InterPro" id="IPR058813">
    <property type="entry name" value="DNA-SBD_ScoMcrA"/>
</dbReference>
<protein>
    <submittedName>
        <fullName evidence="3">Uncharacterized protein</fullName>
    </submittedName>
</protein>
<dbReference type="STRING" id="1428644.BIV57_04175"/>
<dbReference type="AlphaFoldDB" id="A0A1J7BJI7"/>
<organism evidence="3 4">
    <name type="scientific">Mangrovactinospora gilvigrisea</name>
    <dbReference type="NCBI Taxonomy" id="1428644"/>
    <lineage>
        <taxon>Bacteria</taxon>
        <taxon>Bacillati</taxon>
        <taxon>Actinomycetota</taxon>
        <taxon>Actinomycetes</taxon>
        <taxon>Kitasatosporales</taxon>
        <taxon>Streptomycetaceae</taxon>
        <taxon>Mangrovactinospora</taxon>
    </lineage>
</organism>
<dbReference type="Pfam" id="PF26340">
    <property type="entry name" value="DNA-SBD_ScoMcrA"/>
    <property type="match status" value="1"/>
</dbReference>
<evidence type="ECO:0000259" key="2">
    <source>
        <dbReference type="Pfam" id="PF26345"/>
    </source>
</evidence>
<evidence type="ECO:0000313" key="4">
    <source>
        <dbReference type="Proteomes" id="UP000243342"/>
    </source>
</evidence>
<dbReference type="Pfam" id="PF26345">
    <property type="entry name" value="ScoMcrA_N"/>
    <property type="match status" value="1"/>
</dbReference>
<gene>
    <name evidence="3" type="ORF">BIV57_04175</name>
</gene>
<evidence type="ECO:0000313" key="3">
    <source>
        <dbReference type="EMBL" id="OIV38749.1"/>
    </source>
</evidence>